<reference evidence="1 2" key="1">
    <citation type="submission" date="2020-07" db="EMBL/GenBank/DDBJ databases">
        <title>Sequencing the genomes of 1000 actinobacteria strains.</title>
        <authorList>
            <person name="Klenk H.-P."/>
        </authorList>
    </citation>
    <scope>NUCLEOTIDE SEQUENCE [LARGE SCALE GENOMIC DNA]</scope>
    <source>
        <strain evidence="1 2">DSM 103833</strain>
    </source>
</reference>
<gene>
    <name evidence="1" type="ORF">HNR19_002089</name>
</gene>
<evidence type="ECO:0000313" key="1">
    <source>
        <dbReference type="EMBL" id="NYJ01391.1"/>
    </source>
</evidence>
<name>A0A853C2I2_9ACTN</name>
<dbReference type="RefSeq" id="WP_179667883.1">
    <property type="nucleotide sequence ID" value="NZ_JACCFP010000001.1"/>
</dbReference>
<protein>
    <submittedName>
        <fullName evidence="1">Uncharacterized protein</fullName>
    </submittedName>
</protein>
<evidence type="ECO:0000313" key="2">
    <source>
        <dbReference type="Proteomes" id="UP000530424"/>
    </source>
</evidence>
<organism evidence="1 2">
    <name type="scientific">Nocardioides thalensis</name>
    <dbReference type="NCBI Taxonomy" id="1914755"/>
    <lineage>
        <taxon>Bacteria</taxon>
        <taxon>Bacillati</taxon>
        <taxon>Actinomycetota</taxon>
        <taxon>Actinomycetes</taxon>
        <taxon>Propionibacteriales</taxon>
        <taxon>Nocardioidaceae</taxon>
        <taxon>Nocardioides</taxon>
    </lineage>
</organism>
<dbReference type="Proteomes" id="UP000530424">
    <property type="component" value="Unassembled WGS sequence"/>
</dbReference>
<proteinExistence type="predicted"/>
<dbReference type="EMBL" id="JACCFP010000001">
    <property type="protein sequence ID" value="NYJ01391.1"/>
    <property type="molecule type" value="Genomic_DNA"/>
</dbReference>
<dbReference type="AlphaFoldDB" id="A0A853C2I2"/>
<comment type="caution">
    <text evidence="1">The sequence shown here is derived from an EMBL/GenBank/DDBJ whole genome shotgun (WGS) entry which is preliminary data.</text>
</comment>
<keyword evidence="2" id="KW-1185">Reference proteome</keyword>
<accession>A0A853C2I2</accession>
<sequence length="141" mass="15069">MRPIAACTQVDPFDLPEWLGVDEVTWHAVGRLEHGIVPGALRSDVSGTEVPCDLLAADVAYPAIVVDEPTRVLIHQAWRGGQVHLVDRDGRLTLGAPGTDFPAPRVLDAVGRLAKAVGAPPDHFCVRLRVAREGGGWDRGG</sequence>